<dbReference type="GO" id="GO:0006367">
    <property type="term" value="P:transcription initiation at RNA polymerase II promoter"/>
    <property type="evidence" value="ECO:0007669"/>
    <property type="project" value="TreeGrafter"/>
</dbReference>
<organism evidence="7 8">
    <name type="scientific">Trapa incisa</name>
    <dbReference type="NCBI Taxonomy" id="236973"/>
    <lineage>
        <taxon>Eukaryota</taxon>
        <taxon>Viridiplantae</taxon>
        <taxon>Streptophyta</taxon>
        <taxon>Embryophyta</taxon>
        <taxon>Tracheophyta</taxon>
        <taxon>Spermatophyta</taxon>
        <taxon>Magnoliopsida</taxon>
        <taxon>eudicotyledons</taxon>
        <taxon>Gunneridae</taxon>
        <taxon>Pentapetalae</taxon>
        <taxon>rosids</taxon>
        <taxon>malvids</taxon>
        <taxon>Myrtales</taxon>
        <taxon>Lythraceae</taxon>
        <taxon>Trapa</taxon>
    </lineage>
</organism>
<dbReference type="Proteomes" id="UP001345219">
    <property type="component" value="Chromosome 10"/>
</dbReference>
<evidence type="ECO:0000256" key="1">
    <source>
        <dbReference type="ARBA" id="ARBA00004123"/>
    </source>
</evidence>
<evidence type="ECO:0000256" key="3">
    <source>
        <dbReference type="ARBA" id="ARBA00023015"/>
    </source>
</evidence>
<keyword evidence="3" id="KW-0805">Transcription regulation</keyword>
<dbReference type="GO" id="GO:0016251">
    <property type="term" value="F:RNA polymerase II general transcription initiation factor activity"/>
    <property type="evidence" value="ECO:0007669"/>
    <property type="project" value="TreeGrafter"/>
</dbReference>
<comment type="subcellular location">
    <subcellularLocation>
        <location evidence="1">Nucleus</location>
    </subcellularLocation>
</comment>
<dbReference type="InterPro" id="IPR045144">
    <property type="entry name" value="TAF4"/>
</dbReference>
<protein>
    <recommendedName>
        <fullName evidence="6">Transcription initiation factor TFIID component TAF4 C-terminal domain-containing protein</fullName>
    </recommendedName>
</protein>
<evidence type="ECO:0000256" key="2">
    <source>
        <dbReference type="ARBA" id="ARBA00006178"/>
    </source>
</evidence>
<evidence type="ECO:0000256" key="5">
    <source>
        <dbReference type="ARBA" id="ARBA00023242"/>
    </source>
</evidence>
<sequence length="54" mass="6130">MSLGVTRKFGKNQSVPAQTKIARTISVKDVIAVLEREPQMSRSSLMHRLYNEVQ</sequence>
<dbReference type="GO" id="GO:0003677">
    <property type="term" value="F:DNA binding"/>
    <property type="evidence" value="ECO:0007669"/>
    <property type="project" value="TreeGrafter"/>
</dbReference>
<dbReference type="PANTHER" id="PTHR15138">
    <property type="entry name" value="TRANSCRIPTION INITIATION FACTOR TFIID SUBUNIT 4"/>
    <property type="match status" value="1"/>
</dbReference>
<proteinExistence type="inferred from homology"/>
<keyword evidence="8" id="KW-1185">Reference proteome</keyword>
<dbReference type="PANTHER" id="PTHR15138:SF14">
    <property type="entry name" value="TRANSCRIPTION INITIATION FACTOR TFIID SUBUNIT 4"/>
    <property type="match status" value="1"/>
</dbReference>
<evidence type="ECO:0000313" key="8">
    <source>
        <dbReference type="Proteomes" id="UP001345219"/>
    </source>
</evidence>
<dbReference type="EMBL" id="JAXIOK010000021">
    <property type="protein sequence ID" value="KAK4745635.1"/>
    <property type="molecule type" value="Genomic_DNA"/>
</dbReference>
<reference evidence="7 8" key="1">
    <citation type="journal article" date="2023" name="Hortic Res">
        <title>Pangenome of water caltrop reveals structural variations and asymmetric subgenome divergence after allopolyploidization.</title>
        <authorList>
            <person name="Zhang X."/>
            <person name="Chen Y."/>
            <person name="Wang L."/>
            <person name="Yuan Y."/>
            <person name="Fang M."/>
            <person name="Shi L."/>
            <person name="Lu R."/>
            <person name="Comes H.P."/>
            <person name="Ma Y."/>
            <person name="Chen Y."/>
            <person name="Huang G."/>
            <person name="Zhou Y."/>
            <person name="Zheng Z."/>
            <person name="Qiu Y."/>
        </authorList>
    </citation>
    <scope>NUCLEOTIDE SEQUENCE [LARGE SCALE GENOMIC DNA]</scope>
    <source>
        <tissue evidence="7">Roots</tissue>
    </source>
</reference>
<evidence type="ECO:0000256" key="4">
    <source>
        <dbReference type="ARBA" id="ARBA00023163"/>
    </source>
</evidence>
<dbReference type="Pfam" id="PF05236">
    <property type="entry name" value="TAF4"/>
    <property type="match status" value="1"/>
</dbReference>
<keyword evidence="5" id="KW-0539">Nucleus</keyword>
<comment type="caution">
    <text evidence="7">The sequence shown here is derived from an EMBL/GenBank/DDBJ whole genome shotgun (WGS) entry which is preliminary data.</text>
</comment>
<dbReference type="GO" id="GO:0005669">
    <property type="term" value="C:transcription factor TFIID complex"/>
    <property type="evidence" value="ECO:0007669"/>
    <property type="project" value="InterPro"/>
</dbReference>
<name>A0AAN7GMP2_9MYRT</name>
<dbReference type="AlphaFoldDB" id="A0AAN7GMP2"/>
<evidence type="ECO:0000259" key="6">
    <source>
        <dbReference type="Pfam" id="PF05236"/>
    </source>
</evidence>
<comment type="similarity">
    <text evidence="2">Belongs to the TAF4 family.</text>
</comment>
<dbReference type="InterPro" id="IPR007900">
    <property type="entry name" value="TAF4_C"/>
</dbReference>
<evidence type="ECO:0000313" key="7">
    <source>
        <dbReference type="EMBL" id="KAK4745635.1"/>
    </source>
</evidence>
<feature type="domain" description="Transcription initiation factor TFIID component TAF4 C-terminal" evidence="6">
    <location>
        <begin position="9"/>
        <end position="48"/>
    </location>
</feature>
<keyword evidence="4" id="KW-0804">Transcription</keyword>
<gene>
    <name evidence="7" type="ORF">SAY87_011947</name>
</gene>
<accession>A0AAN7GMP2</accession>